<feature type="region of interest" description="Disordered" evidence="5">
    <location>
        <begin position="560"/>
        <end position="684"/>
    </location>
</feature>
<dbReference type="InterPro" id="IPR037185">
    <property type="entry name" value="EmrE-like"/>
</dbReference>
<accession>A0AAD2Q1F7</accession>
<dbReference type="AlphaFoldDB" id="A0AAD2Q1F7"/>
<evidence type="ECO:0000256" key="1">
    <source>
        <dbReference type="ARBA" id="ARBA00004141"/>
    </source>
</evidence>
<keyword evidence="4 6" id="KW-0472">Membrane</keyword>
<proteinExistence type="predicted"/>
<feature type="region of interest" description="Disordered" evidence="5">
    <location>
        <begin position="375"/>
        <end position="548"/>
    </location>
</feature>
<sequence length="684" mass="73229">MSPAFARAASPSASSGASGSISTNGNLKVVGIILAICSGLLIGSSFVFKKKGLLRSQAGHAAGEGVAYLKSPLWWLGMSMMILGELCNFAAYAFVEAIVVTPLGALSVVVCAILSSIFLNEKLSFFGWLGCALCILGSVIIALNGPSEATVGHILDFQKLFVSVGFLVYIGILISAALVIIFYAAPRWGKKSMLWYIFVCSMIGGISVSVTTGLGASIVTTAQGDNQFKHWFIYFLLGFVIITLLTEVYYLNVALALFNTAMVTPTYYVIFTFFSIVTTIVLFKGLAASPSSIITLVMGFLVICVGITILQMSKVDPEELSKKLDRRSTILLQAARSQTESMEEKHHLGIEDPGMDTLRGSFGAVGSIIRARSARRLSQSSSVGRPPGAAAPYDRTRANSTNPRLPPVERHQLYDAPMPSLDLENRSVRSDSNATTPGPGVLGKRTTIKFGTEDVVHQYHPTGGQSGTPRRDDAAIHSSRPVVESPLVMTTGLPPADGGYPPGRSREETDSQRGGGLAGVGANGSNDLLLGELDEHPPPSLATHGSMTSLRDQSIAVSEAYSNESHMTRSAPPTMAPRFPGARRMDSRDIFSKDEQSGQVRGSPQSGTLLSFPSVTDSARSANWEDGAPSERGRSTRKYPRTGTEDDRDESVSLWNRGRDSPDDLAQDSGDSAENTIRLVQPRF</sequence>
<evidence type="ECO:0000256" key="4">
    <source>
        <dbReference type="ARBA" id="ARBA00023136"/>
    </source>
</evidence>
<dbReference type="Proteomes" id="UP001295794">
    <property type="component" value="Unassembled WGS sequence"/>
</dbReference>
<dbReference type="PANTHER" id="PTHR12570">
    <property type="match status" value="1"/>
</dbReference>
<feature type="transmembrane region" description="Helical" evidence="6">
    <location>
        <begin position="73"/>
        <end position="94"/>
    </location>
</feature>
<comment type="caution">
    <text evidence="7">The sequence shown here is derived from an EMBL/GenBank/DDBJ whole genome shotgun (WGS) entry which is preliminary data.</text>
</comment>
<feature type="transmembrane region" description="Helical" evidence="6">
    <location>
        <begin position="126"/>
        <end position="145"/>
    </location>
</feature>
<gene>
    <name evidence="8" type="ORF">MYCIT1_LOCUS32015</name>
    <name evidence="7" type="ORF">MYCIT1_LOCUS6577</name>
</gene>
<keyword evidence="3 6" id="KW-1133">Transmembrane helix</keyword>
<feature type="transmembrane region" description="Helical" evidence="6">
    <location>
        <begin position="267"/>
        <end position="287"/>
    </location>
</feature>
<feature type="transmembrane region" description="Helical" evidence="6">
    <location>
        <begin position="195"/>
        <end position="219"/>
    </location>
</feature>
<dbReference type="EMBL" id="CAVNYO010000092">
    <property type="protein sequence ID" value="CAK5265526.1"/>
    <property type="molecule type" value="Genomic_DNA"/>
</dbReference>
<dbReference type="GO" id="GO:0016020">
    <property type="term" value="C:membrane"/>
    <property type="evidence" value="ECO:0007669"/>
    <property type="project" value="UniProtKB-SubCell"/>
</dbReference>
<evidence type="ECO:0000313" key="7">
    <source>
        <dbReference type="EMBL" id="CAK5265526.1"/>
    </source>
</evidence>
<dbReference type="InterPro" id="IPR008521">
    <property type="entry name" value="Mg_trans_NIPA"/>
</dbReference>
<reference evidence="7" key="1">
    <citation type="submission" date="2023-11" db="EMBL/GenBank/DDBJ databases">
        <authorList>
            <person name="De Vega J J."/>
            <person name="De Vega J J."/>
        </authorList>
    </citation>
    <scope>NUCLEOTIDE SEQUENCE</scope>
</reference>
<feature type="compositionally biased region" description="Polar residues" evidence="5">
    <location>
        <begin position="597"/>
        <end position="621"/>
    </location>
</feature>
<dbReference type="SUPFAM" id="SSF103481">
    <property type="entry name" value="Multidrug resistance efflux transporter EmrE"/>
    <property type="match status" value="1"/>
</dbReference>
<name>A0AAD2Q1F7_9AGAR</name>
<evidence type="ECO:0000256" key="5">
    <source>
        <dbReference type="SAM" id="MobiDB-lite"/>
    </source>
</evidence>
<evidence type="ECO:0000313" key="9">
    <source>
        <dbReference type="Proteomes" id="UP001295794"/>
    </source>
</evidence>
<feature type="region of interest" description="Disordered" evidence="5">
    <location>
        <begin position="1"/>
        <end position="21"/>
    </location>
</feature>
<comment type="subcellular location">
    <subcellularLocation>
        <location evidence="1">Membrane</location>
        <topology evidence="1">Multi-pass membrane protein</topology>
    </subcellularLocation>
</comment>
<feature type="transmembrane region" description="Helical" evidence="6">
    <location>
        <begin position="100"/>
        <end position="119"/>
    </location>
</feature>
<feature type="compositionally biased region" description="Gly residues" evidence="5">
    <location>
        <begin position="513"/>
        <end position="522"/>
    </location>
</feature>
<feature type="compositionally biased region" description="Basic and acidic residues" evidence="5">
    <location>
        <begin position="583"/>
        <end position="596"/>
    </location>
</feature>
<evidence type="ECO:0000313" key="8">
    <source>
        <dbReference type="EMBL" id="CAK5281122.1"/>
    </source>
</evidence>
<dbReference type="GO" id="GO:0015095">
    <property type="term" value="F:magnesium ion transmembrane transporter activity"/>
    <property type="evidence" value="ECO:0007669"/>
    <property type="project" value="InterPro"/>
</dbReference>
<protein>
    <recommendedName>
        <fullName evidence="10">DUF803-domain-containing protein</fullName>
    </recommendedName>
</protein>
<evidence type="ECO:0000256" key="6">
    <source>
        <dbReference type="SAM" id="Phobius"/>
    </source>
</evidence>
<dbReference type="EMBL" id="CAVNYO010000444">
    <property type="protein sequence ID" value="CAK5281122.1"/>
    <property type="molecule type" value="Genomic_DNA"/>
</dbReference>
<evidence type="ECO:0000256" key="3">
    <source>
        <dbReference type="ARBA" id="ARBA00022989"/>
    </source>
</evidence>
<evidence type="ECO:0000256" key="2">
    <source>
        <dbReference type="ARBA" id="ARBA00022692"/>
    </source>
</evidence>
<evidence type="ECO:0008006" key="10">
    <source>
        <dbReference type="Google" id="ProtNLM"/>
    </source>
</evidence>
<organism evidence="7 9">
    <name type="scientific">Mycena citricolor</name>
    <dbReference type="NCBI Taxonomy" id="2018698"/>
    <lineage>
        <taxon>Eukaryota</taxon>
        <taxon>Fungi</taxon>
        <taxon>Dikarya</taxon>
        <taxon>Basidiomycota</taxon>
        <taxon>Agaricomycotina</taxon>
        <taxon>Agaricomycetes</taxon>
        <taxon>Agaricomycetidae</taxon>
        <taxon>Agaricales</taxon>
        <taxon>Marasmiineae</taxon>
        <taxon>Mycenaceae</taxon>
        <taxon>Mycena</taxon>
    </lineage>
</organism>
<keyword evidence="2 6" id="KW-0812">Transmembrane</keyword>
<dbReference type="PANTHER" id="PTHR12570:SF92">
    <property type="entry name" value="SPICHTHYIN, ISOFORM B"/>
    <property type="match status" value="1"/>
</dbReference>
<feature type="transmembrane region" description="Helical" evidence="6">
    <location>
        <begin position="231"/>
        <end position="255"/>
    </location>
</feature>
<feature type="transmembrane region" description="Helical" evidence="6">
    <location>
        <begin position="293"/>
        <end position="313"/>
    </location>
</feature>
<keyword evidence="9" id="KW-1185">Reference proteome</keyword>
<feature type="transmembrane region" description="Helical" evidence="6">
    <location>
        <begin position="29"/>
        <end position="48"/>
    </location>
</feature>
<feature type="transmembrane region" description="Helical" evidence="6">
    <location>
        <begin position="160"/>
        <end position="183"/>
    </location>
</feature>
<dbReference type="Pfam" id="PF05653">
    <property type="entry name" value="Mg_trans_NIPA"/>
    <property type="match status" value="1"/>
</dbReference>